<comment type="pathway">
    <text evidence="10">Porphyrin-containing compound metabolism; heme A biosynthesis; heme A from heme O: step 1/1.</text>
</comment>
<evidence type="ECO:0000256" key="12">
    <source>
        <dbReference type="SAM" id="Phobius"/>
    </source>
</evidence>
<evidence type="ECO:0000313" key="13">
    <source>
        <dbReference type="EMBL" id="KAK7195031.1"/>
    </source>
</evidence>
<dbReference type="PANTHER" id="PTHR23289:SF2">
    <property type="entry name" value="CYTOCHROME C OXIDASE ASSEMBLY PROTEIN COX15 HOMOLOG"/>
    <property type="match status" value="1"/>
</dbReference>
<comment type="caution">
    <text evidence="13">The sequence shown here is derived from an EMBL/GenBank/DDBJ whole genome shotgun (WGS) entry which is preliminary data.</text>
</comment>
<dbReference type="Pfam" id="PF02628">
    <property type="entry name" value="COX15-CtaA"/>
    <property type="match status" value="1"/>
</dbReference>
<dbReference type="PANTHER" id="PTHR23289">
    <property type="entry name" value="CYTOCHROME C OXIDASE ASSEMBLY PROTEIN COX15"/>
    <property type="match status" value="1"/>
</dbReference>
<keyword evidence="7" id="KW-0408">Iron</keyword>
<sequence length="422" mass="46183">MQRLSAGAAACARASLAPRRCTTPRSLCGLLARRCFTATSAPLSSVHAAAAAAACSAGERAWTVPPRNRTVARWLYVSAACVGGVVWFGGVTRLTESGLSLVEWKPISGVRPPLTQEEWEREFHHYQEFPEFKQKPDMTLAQFQFIFFWEWAHRVLARGLGVVFGGPLLYYTARGYFKGRGAVLAGLVGILGLGGAQGFMGWYMVTSGLDMSLLEERRKATVSAYRLAAHLILAFTIYALMLRVGFGLTHPVMTRFPRFATVQLWSRASFAMMFTTAMTGAFVAGLDAGLLYNDEFPWMAGGVFPPADHLITVEPLWRNLFESHAMVQTVHRVMAGVTFLTIARLNVAASRRRGFVPPPILRSLMYVNTALLFQVGLGFWTVMSSVDIPIAASHQMGALILLTTLIRMCAVVGSRGIVLAPA</sequence>
<gene>
    <name evidence="13" type="ORF">NESM_000425900</name>
</gene>
<keyword evidence="8" id="KW-0350">Heme biosynthesis</keyword>
<evidence type="ECO:0000256" key="10">
    <source>
        <dbReference type="ARBA" id="ARBA00044501"/>
    </source>
</evidence>
<keyword evidence="3 12" id="KW-0812">Transmembrane</keyword>
<feature type="transmembrane region" description="Helical" evidence="12">
    <location>
        <begin position="225"/>
        <end position="249"/>
    </location>
</feature>
<evidence type="ECO:0000256" key="11">
    <source>
        <dbReference type="ARBA" id="ARBA00048044"/>
    </source>
</evidence>
<evidence type="ECO:0000256" key="5">
    <source>
        <dbReference type="ARBA" id="ARBA00022989"/>
    </source>
</evidence>
<keyword evidence="6" id="KW-0560">Oxidoreductase</keyword>
<comment type="catalytic activity">
    <reaction evidence="11">
        <text>Fe(II)-heme o + 2 A + H2O = Fe(II)-heme a + 2 AH2</text>
        <dbReference type="Rhea" id="RHEA:63388"/>
        <dbReference type="ChEBI" id="CHEBI:13193"/>
        <dbReference type="ChEBI" id="CHEBI:15377"/>
        <dbReference type="ChEBI" id="CHEBI:17499"/>
        <dbReference type="ChEBI" id="CHEBI:60530"/>
        <dbReference type="ChEBI" id="CHEBI:61715"/>
        <dbReference type="EC" id="1.17.99.9"/>
    </reaction>
    <physiologicalReaction direction="left-to-right" evidence="11">
        <dbReference type="Rhea" id="RHEA:63389"/>
    </physiologicalReaction>
</comment>
<keyword evidence="4" id="KW-0479">Metal-binding</keyword>
<dbReference type="AlphaFoldDB" id="A0AAW0EMZ0"/>
<keyword evidence="9 12" id="KW-0472">Membrane</keyword>
<dbReference type="GO" id="GO:0046872">
    <property type="term" value="F:metal ion binding"/>
    <property type="evidence" value="ECO:0007669"/>
    <property type="project" value="UniProtKB-KW"/>
</dbReference>
<organism evidence="13 14">
    <name type="scientific">Novymonas esmeraldas</name>
    <dbReference type="NCBI Taxonomy" id="1808958"/>
    <lineage>
        <taxon>Eukaryota</taxon>
        <taxon>Discoba</taxon>
        <taxon>Euglenozoa</taxon>
        <taxon>Kinetoplastea</taxon>
        <taxon>Metakinetoplastina</taxon>
        <taxon>Trypanosomatida</taxon>
        <taxon>Trypanosomatidae</taxon>
        <taxon>Novymonas</taxon>
    </lineage>
</organism>
<keyword evidence="14" id="KW-1185">Reference proteome</keyword>
<dbReference type="GO" id="GO:0006784">
    <property type="term" value="P:heme A biosynthetic process"/>
    <property type="evidence" value="ECO:0007669"/>
    <property type="project" value="InterPro"/>
</dbReference>
<dbReference type="Proteomes" id="UP001430356">
    <property type="component" value="Unassembled WGS sequence"/>
</dbReference>
<dbReference type="InterPro" id="IPR003780">
    <property type="entry name" value="COX15/CtaA_fam"/>
</dbReference>
<keyword evidence="5 12" id="KW-1133">Transmembrane helix</keyword>
<evidence type="ECO:0000256" key="1">
    <source>
        <dbReference type="ARBA" id="ARBA00001970"/>
    </source>
</evidence>
<feature type="transmembrane region" description="Helical" evidence="12">
    <location>
        <begin position="364"/>
        <end position="383"/>
    </location>
</feature>
<proteinExistence type="predicted"/>
<dbReference type="InterPro" id="IPR023754">
    <property type="entry name" value="HemeA_Synthase_type2"/>
</dbReference>
<comment type="subcellular location">
    <subcellularLocation>
        <location evidence="2">Membrane</location>
        <topology evidence="2">Multi-pass membrane protein</topology>
    </subcellularLocation>
</comment>
<reference evidence="13 14" key="1">
    <citation type="journal article" date="2021" name="MBio">
        <title>A New Model Trypanosomatid, Novymonas esmeraldas: Genomic Perception of Its 'Candidatus Pandoraea novymonadis' Endosymbiont.</title>
        <authorList>
            <person name="Zakharova A."/>
            <person name="Saura A."/>
            <person name="Butenko A."/>
            <person name="Podesvova L."/>
            <person name="Warmusova S."/>
            <person name="Kostygov A.Y."/>
            <person name="Nenarokova A."/>
            <person name="Lukes J."/>
            <person name="Opperdoes F.R."/>
            <person name="Yurchenko V."/>
        </authorList>
    </citation>
    <scope>NUCLEOTIDE SEQUENCE [LARGE SCALE GENOMIC DNA]</scope>
    <source>
        <strain evidence="13 14">E262AT.01</strain>
    </source>
</reference>
<evidence type="ECO:0000313" key="14">
    <source>
        <dbReference type="Proteomes" id="UP001430356"/>
    </source>
</evidence>
<evidence type="ECO:0000256" key="8">
    <source>
        <dbReference type="ARBA" id="ARBA00023133"/>
    </source>
</evidence>
<comment type="cofactor">
    <cofactor evidence="1">
        <name>heme b</name>
        <dbReference type="ChEBI" id="CHEBI:60344"/>
    </cofactor>
</comment>
<dbReference type="EMBL" id="JAECZO010000046">
    <property type="protein sequence ID" value="KAK7195031.1"/>
    <property type="molecule type" value="Genomic_DNA"/>
</dbReference>
<evidence type="ECO:0000256" key="2">
    <source>
        <dbReference type="ARBA" id="ARBA00004141"/>
    </source>
</evidence>
<feature type="transmembrane region" description="Helical" evidence="12">
    <location>
        <begin position="395"/>
        <end position="418"/>
    </location>
</feature>
<evidence type="ECO:0000256" key="3">
    <source>
        <dbReference type="ARBA" id="ARBA00022692"/>
    </source>
</evidence>
<protein>
    <submittedName>
        <fullName evidence="13">Cytochrome oxidase assembly protein-like protein</fullName>
    </submittedName>
</protein>
<name>A0AAW0EMZ0_9TRYP</name>
<evidence type="ECO:0000256" key="6">
    <source>
        <dbReference type="ARBA" id="ARBA00023002"/>
    </source>
</evidence>
<dbReference type="GO" id="GO:0120547">
    <property type="term" value="F:heme A synthase activity"/>
    <property type="evidence" value="ECO:0007669"/>
    <property type="project" value="UniProtKB-EC"/>
</dbReference>
<evidence type="ECO:0000256" key="4">
    <source>
        <dbReference type="ARBA" id="ARBA00022723"/>
    </source>
</evidence>
<evidence type="ECO:0000256" key="9">
    <source>
        <dbReference type="ARBA" id="ARBA00023136"/>
    </source>
</evidence>
<feature type="transmembrane region" description="Helical" evidence="12">
    <location>
        <begin position="151"/>
        <end position="171"/>
    </location>
</feature>
<dbReference type="GO" id="GO:0005743">
    <property type="term" value="C:mitochondrial inner membrane"/>
    <property type="evidence" value="ECO:0007669"/>
    <property type="project" value="TreeGrafter"/>
</dbReference>
<feature type="transmembrane region" description="Helical" evidence="12">
    <location>
        <begin position="270"/>
        <end position="292"/>
    </location>
</feature>
<evidence type="ECO:0000256" key="7">
    <source>
        <dbReference type="ARBA" id="ARBA00023004"/>
    </source>
</evidence>
<accession>A0AAW0EMZ0</accession>
<dbReference type="GO" id="GO:0016653">
    <property type="term" value="F:oxidoreductase activity, acting on NAD(P)H, heme protein as acceptor"/>
    <property type="evidence" value="ECO:0007669"/>
    <property type="project" value="TreeGrafter"/>
</dbReference>
<feature type="transmembrane region" description="Helical" evidence="12">
    <location>
        <begin position="325"/>
        <end position="343"/>
    </location>
</feature>
<feature type="transmembrane region" description="Helical" evidence="12">
    <location>
        <begin position="183"/>
        <end position="205"/>
    </location>
</feature>